<dbReference type="EMBL" id="BMOS01000003">
    <property type="protein sequence ID" value="GGN51963.1"/>
    <property type="molecule type" value="Genomic_DNA"/>
</dbReference>
<comment type="caution">
    <text evidence="2">The sequence shown here is derived from an EMBL/GenBank/DDBJ whole genome shotgun (WGS) entry which is preliminary data.</text>
</comment>
<dbReference type="PANTHER" id="PTHR36558">
    <property type="entry name" value="GLR1098 PROTEIN"/>
    <property type="match status" value="1"/>
</dbReference>
<dbReference type="InterPro" id="IPR011335">
    <property type="entry name" value="Restrct_endonuc-II-like"/>
</dbReference>
<gene>
    <name evidence="2" type="ORF">GCM10007971_07050</name>
</gene>
<reference evidence="2" key="2">
    <citation type="submission" date="2020-09" db="EMBL/GenBank/DDBJ databases">
        <authorList>
            <person name="Sun Q."/>
            <person name="Ohkuma M."/>
        </authorList>
    </citation>
    <scope>NUCLEOTIDE SEQUENCE</scope>
    <source>
        <strain evidence="2">JCM 17251</strain>
    </source>
</reference>
<dbReference type="Gene3D" id="3.90.1570.10">
    <property type="entry name" value="tt1808, chain A"/>
    <property type="match status" value="1"/>
</dbReference>
<evidence type="ECO:0000313" key="2">
    <source>
        <dbReference type="EMBL" id="GGN51963.1"/>
    </source>
</evidence>
<name>A0A918CZL8_9BACI</name>
<dbReference type="InterPro" id="IPR012296">
    <property type="entry name" value="Nuclease_put_TT1808"/>
</dbReference>
<accession>A0A918CZL8</accession>
<dbReference type="CDD" id="cd06260">
    <property type="entry name" value="DUF820-like"/>
    <property type="match status" value="1"/>
</dbReference>
<dbReference type="Pfam" id="PF05685">
    <property type="entry name" value="Uma2"/>
    <property type="match status" value="1"/>
</dbReference>
<dbReference type="RefSeq" id="WP_308425571.1">
    <property type="nucleotide sequence ID" value="NZ_BMOS01000003.1"/>
</dbReference>
<keyword evidence="3" id="KW-1185">Reference proteome</keyword>
<protein>
    <recommendedName>
        <fullName evidence="1">Putative restriction endonuclease domain-containing protein</fullName>
    </recommendedName>
</protein>
<sequence>MDMTLDNKKHSYADYVLVKEETYEVIAGEILKISPPSPTPKHQDVVAELTAEFKMFLRGKECIAFSAPMDVCLFATETTKKENIFDWVQPDLFVICDQKKIKDTNIVGAPDFVIEVLSPSTARIDRWIKFNSYEKAGVKEYWIVDPANMFVEVYELRDTSFHQAGIYEHEESITVGIFPELKIDLKNIFKERV</sequence>
<evidence type="ECO:0000259" key="1">
    <source>
        <dbReference type="Pfam" id="PF05685"/>
    </source>
</evidence>
<reference evidence="2" key="1">
    <citation type="journal article" date="2014" name="Int. J. Syst. Evol. Microbiol.">
        <title>Complete genome sequence of Corynebacterium casei LMG S-19264T (=DSM 44701T), isolated from a smear-ripened cheese.</title>
        <authorList>
            <consortium name="US DOE Joint Genome Institute (JGI-PGF)"/>
            <person name="Walter F."/>
            <person name="Albersmeier A."/>
            <person name="Kalinowski J."/>
            <person name="Ruckert C."/>
        </authorList>
    </citation>
    <scope>NUCLEOTIDE SEQUENCE</scope>
    <source>
        <strain evidence="2">JCM 17251</strain>
    </source>
</reference>
<dbReference type="Proteomes" id="UP000624041">
    <property type="component" value="Unassembled WGS sequence"/>
</dbReference>
<dbReference type="InterPro" id="IPR008538">
    <property type="entry name" value="Uma2"/>
</dbReference>
<proteinExistence type="predicted"/>
<feature type="domain" description="Putative restriction endonuclease" evidence="1">
    <location>
        <begin position="20"/>
        <end position="185"/>
    </location>
</feature>
<organism evidence="2 3">
    <name type="scientific">Oceanobacillus indicireducens</name>
    <dbReference type="NCBI Taxonomy" id="1004261"/>
    <lineage>
        <taxon>Bacteria</taxon>
        <taxon>Bacillati</taxon>
        <taxon>Bacillota</taxon>
        <taxon>Bacilli</taxon>
        <taxon>Bacillales</taxon>
        <taxon>Bacillaceae</taxon>
        <taxon>Oceanobacillus</taxon>
    </lineage>
</organism>
<dbReference type="PANTHER" id="PTHR36558:SF1">
    <property type="entry name" value="RESTRICTION ENDONUCLEASE DOMAIN-CONTAINING PROTEIN-RELATED"/>
    <property type="match status" value="1"/>
</dbReference>
<dbReference type="SUPFAM" id="SSF52980">
    <property type="entry name" value="Restriction endonuclease-like"/>
    <property type="match status" value="1"/>
</dbReference>
<dbReference type="AlphaFoldDB" id="A0A918CZL8"/>
<evidence type="ECO:0000313" key="3">
    <source>
        <dbReference type="Proteomes" id="UP000624041"/>
    </source>
</evidence>